<dbReference type="Gene3D" id="3.80.10.10">
    <property type="entry name" value="Ribonuclease Inhibitor"/>
    <property type="match status" value="1"/>
</dbReference>
<protein>
    <recommendedName>
        <fullName evidence="3">F-box domain-containing protein</fullName>
    </recommendedName>
</protein>
<organism evidence="1 2">
    <name type="scientific">Paramarasmius palmivorus</name>
    <dbReference type="NCBI Taxonomy" id="297713"/>
    <lineage>
        <taxon>Eukaryota</taxon>
        <taxon>Fungi</taxon>
        <taxon>Dikarya</taxon>
        <taxon>Basidiomycota</taxon>
        <taxon>Agaricomycotina</taxon>
        <taxon>Agaricomycetes</taxon>
        <taxon>Agaricomycetidae</taxon>
        <taxon>Agaricales</taxon>
        <taxon>Marasmiineae</taxon>
        <taxon>Marasmiaceae</taxon>
        <taxon>Paramarasmius</taxon>
    </lineage>
</organism>
<dbReference type="SUPFAM" id="SSF52047">
    <property type="entry name" value="RNI-like"/>
    <property type="match status" value="1"/>
</dbReference>
<evidence type="ECO:0000313" key="2">
    <source>
        <dbReference type="Proteomes" id="UP001383192"/>
    </source>
</evidence>
<dbReference type="AlphaFoldDB" id="A0AAW0EBV4"/>
<accession>A0AAW0EBV4</accession>
<dbReference type="EMBL" id="JAYKXP010000001">
    <property type="protein sequence ID" value="KAK7062551.1"/>
    <property type="molecule type" value="Genomic_DNA"/>
</dbReference>
<dbReference type="Proteomes" id="UP001383192">
    <property type="component" value="Unassembled WGS sequence"/>
</dbReference>
<keyword evidence="2" id="KW-1185">Reference proteome</keyword>
<gene>
    <name evidence="1" type="ORF">VNI00_000039</name>
</gene>
<comment type="caution">
    <text evidence="1">The sequence shown here is derived from an EMBL/GenBank/DDBJ whole genome shotgun (WGS) entry which is preliminary data.</text>
</comment>
<evidence type="ECO:0008006" key="3">
    <source>
        <dbReference type="Google" id="ProtNLM"/>
    </source>
</evidence>
<proteinExistence type="predicted"/>
<name>A0AAW0EBV4_9AGAR</name>
<sequence>MHPTPLPFEILENIVENVAIHVPPFWSVEAHLSRQTISSCSLVSRSWLPAARQRFFLTGILPIPSREPRFNTLKTLCQSPLSTMHLTRIDRIACEPSNPNIQSFFKWFTSPSVALGNCDRIKEVFLLSCWVPPLEIYRVSDVVMDILVQRFSAVTCLRFCGVRFATCSQLIEFLGSFPQLVSLKCTEVYTEEAATGLVPGTRRSTSLGQIKSLQADYTAFVNVLYPHIVFPGLRDLVFTDNPKACKNLNEEEKLRRLKVIGDILEHTGQHLQNLSIECSIDVANNNASKSTIDKTFNLTKKAPLLQKLRLSAHKNILEQALAFQVSHPNVKDIDIVTSTPDSRR</sequence>
<evidence type="ECO:0000313" key="1">
    <source>
        <dbReference type="EMBL" id="KAK7062551.1"/>
    </source>
</evidence>
<reference evidence="1 2" key="1">
    <citation type="submission" date="2024-01" db="EMBL/GenBank/DDBJ databases">
        <title>A draft genome for a cacao thread blight-causing isolate of Paramarasmius palmivorus.</title>
        <authorList>
            <person name="Baruah I.K."/>
            <person name="Bukari Y."/>
            <person name="Amoako-Attah I."/>
            <person name="Meinhardt L.W."/>
            <person name="Bailey B.A."/>
            <person name="Cohen S.P."/>
        </authorList>
    </citation>
    <scope>NUCLEOTIDE SEQUENCE [LARGE SCALE GENOMIC DNA]</scope>
    <source>
        <strain evidence="1 2">GH-12</strain>
    </source>
</reference>
<dbReference type="InterPro" id="IPR032675">
    <property type="entry name" value="LRR_dom_sf"/>
</dbReference>